<name>A0A2N1M3J9_9GLOM</name>
<feature type="non-terminal residue" evidence="1">
    <location>
        <position position="1"/>
    </location>
</feature>
<comment type="caution">
    <text evidence="1">The sequence shown here is derived from an EMBL/GenBank/DDBJ whole genome shotgun (WGS) entry which is preliminary data.</text>
</comment>
<evidence type="ECO:0000313" key="1">
    <source>
        <dbReference type="EMBL" id="PKK56227.1"/>
    </source>
</evidence>
<accession>A0A2N1M3J9</accession>
<reference evidence="1 3" key="1">
    <citation type="submission" date="2016-04" db="EMBL/GenBank/DDBJ databases">
        <title>Genome analyses suggest a sexual origin of heterokaryosis in a supposedly ancient asexual fungus.</title>
        <authorList>
            <person name="Ropars J."/>
            <person name="Sedzielewska K."/>
            <person name="Noel J."/>
            <person name="Charron P."/>
            <person name="Farinelli L."/>
            <person name="Marton T."/>
            <person name="Kruger M."/>
            <person name="Pelin A."/>
            <person name="Brachmann A."/>
            <person name="Corradi N."/>
        </authorList>
    </citation>
    <scope>NUCLEOTIDE SEQUENCE [LARGE SCALE GENOMIC DNA]</scope>
    <source>
        <strain evidence="1 3">C2</strain>
    </source>
</reference>
<dbReference type="VEuPathDB" id="FungiDB:FUN_025269"/>
<dbReference type="EMBL" id="LLXL01004765">
    <property type="protein sequence ID" value="PKK57083.1"/>
    <property type="molecule type" value="Genomic_DNA"/>
</dbReference>
<protein>
    <submittedName>
        <fullName evidence="1">Uncharacterized protein</fullName>
    </submittedName>
</protein>
<evidence type="ECO:0000313" key="3">
    <source>
        <dbReference type="Proteomes" id="UP000233469"/>
    </source>
</evidence>
<proteinExistence type="predicted"/>
<dbReference type="Proteomes" id="UP000233469">
    <property type="component" value="Unassembled WGS sequence"/>
</dbReference>
<dbReference type="EMBL" id="LLXL01005984">
    <property type="protein sequence ID" value="PKK56227.1"/>
    <property type="molecule type" value="Genomic_DNA"/>
</dbReference>
<gene>
    <name evidence="2" type="ORF">RhiirC2_798691</name>
    <name evidence="1" type="ORF">RhiirC2_800476</name>
</gene>
<organism evidence="1 3">
    <name type="scientific">Rhizophagus irregularis</name>
    <dbReference type="NCBI Taxonomy" id="588596"/>
    <lineage>
        <taxon>Eukaryota</taxon>
        <taxon>Fungi</taxon>
        <taxon>Fungi incertae sedis</taxon>
        <taxon>Mucoromycota</taxon>
        <taxon>Glomeromycotina</taxon>
        <taxon>Glomeromycetes</taxon>
        <taxon>Glomerales</taxon>
        <taxon>Glomeraceae</taxon>
        <taxon>Rhizophagus</taxon>
    </lineage>
</organism>
<evidence type="ECO:0000313" key="2">
    <source>
        <dbReference type="EMBL" id="PKK57083.1"/>
    </source>
</evidence>
<dbReference type="VEuPathDB" id="FungiDB:RhiirA1_469023"/>
<reference evidence="1 3" key="2">
    <citation type="submission" date="2017-10" db="EMBL/GenBank/DDBJ databases">
        <title>Extensive intraspecific genome diversity in a model arbuscular mycorrhizal fungus.</title>
        <authorList>
            <person name="Chen E.C.H."/>
            <person name="Morin E."/>
            <person name="Baudet D."/>
            <person name="Noel J."/>
            <person name="Ndikumana S."/>
            <person name="Charron P."/>
            <person name="St-Onge C."/>
            <person name="Giorgi J."/>
            <person name="Grigoriev I.V."/>
            <person name="Roux C."/>
            <person name="Martin F.M."/>
            <person name="Corradi N."/>
        </authorList>
    </citation>
    <scope>NUCLEOTIDE SEQUENCE [LARGE SCALE GENOMIC DNA]</scope>
    <source>
        <strain evidence="1 3">C2</strain>
    </source>
</reference>
<dbReference type="AlphaFoldDB" id="A0A2N1M3J9"/>
<sequence>YLFDYTSDELDKLSIDKLRLWPDDEQILKIIQHSRCLAWDLAEYVGIIQPSDISIEIFVPQIFVKSHEVDVSSSSIEKQSNESNNENIDNEEYDLSSAIGEASSKMRRIIIETGNEEQDSNNNFIEGHSQLNEISQPPDNLYILNNGNSVDLSHQYLLFDKLDFEFLYNQRKLHEAYSSKPLERKFKIVGASSRITEEVSSIQPNKASHIVAYFTKYENPEQRFVTQREKRWKDNRKNIAITLAQLHAQELAKSKKEKKSNKRNAQEGLIEIPNIETANICTNFPLEIGDYAYNHHYYTRKAIKDLNDISYISLHVFMPLHLELFTDKIKEGCYILTHQIPSNIVYHIKQDGVVVEGNFLRLVGNEKRYYFNYFGREDIIEKMLK</sequence>
<dbReference type="VEuPathDB" id="FungiDB:RhiirFUN_000936"/>